<proteinExistence type="predicted"/>
<dbReference type="InterPro" id="IPR036271">
    <property type="entry name" value="Tet_transcr_reg_TetR-rel_C_sf"/>
</dbReference>
<dbReference type="InterPro" id="IPR001647">
    <property type="entry name" value="HTH_TetR"/>
</dbReference>
<protein>
    <submittedName>
        <fullName evidence="6">TetR/AcrR family transcriptional regulator</fullName>
    </submittedName>
</protein>
<keyword evidence="2 4" id="KW-0238">DNA-binding</keyword>
<evidence type="ECO:0000256" key="2">
    <source>
        <dbReference type="ARBA" id="ARBA00023125"/>
    </source>
</evidence>
<name>A0A948RVK6_UNCEI</name>
<comment type="caution">
    <text evidence="6">The sequence shown here is derived from an EMBL/GenBank/DDBJ whole genome shotgun (WGS) entry which is preliminary data.</text>
</comment>
<evidence type="ECO:0000259" key="5">
    <source>
        <dbReference type="PROSITE" id="PS50977"/>
    </source>
</evidence>
<gene>
    <name evidence="6" type="ORF">KJ970_02515</name>
</gene>
<dbReference type="EMBL" id="JAHJDP010000018">
    <property type="protein sequence ID" value="MBU2689772.1"/>
    <property type="molecule type" value="Genomic_DNA"/>
</dbReference>
<dbReference type="SUPFAM" id="SSF48498">
    <property type="entry name" value="Tetracyclin repressor-like, C-terminal domain"/>
    <property type="match status" value="1"/>
</dbReference>
<evidence type="ECO:0000313" key="6">
    <source>
        <dbReference type="EMBL" id="MBU2689772.1"/>
    </source>
</evidence>
<feature type="domain" description="HTH tetR-type" evidence="5">
    <location>
        <begin position="18"/>
        <end position="78"/>
    </location>
</feature>
<dbReference type="InterPro" id="IPR009057">
    <property type="entry name" value="Homeodomain-like_sf"/>
</dbReference>
<keyword evidence="3" id="KW-0804">Transcription</keyword>
<keyword evidence="1" id="KW-0805">Transcription regulation</keyword>
<dbReference type="PANTHER" id="PTHR30055">
    <property type="entry name" value="HTH-TYPE TRANSCRIPTIONAL REGULATOR RUTR"/>
    <property type="match status" value="1"/>
</dbReference>
<dbReference type="GO" id="GO:0003700">
    <property type="term" value="F:DNA-binding transcription factor activity"/>
    <property type="evidence" value="ECO:0007669"/>
    <property type="project" value="TreeGrafter"/>
</dbReference>
<evidence type="ECO:0000256" key="4">
    <source>
        <dbReference type="PROSITE-ProRule" id="PRU00335"/>
    </source>
</evidence>
<dbReference type="SUPFAM" id="SSF46689">
    <property type="entry name" value="Homeodomain-like"/>
    <property type="match status" value="1"/>
</dbReference>
<dbReference type="Proteomes" id="UP000777784">
    <property type="component" value="Unassembled WGS sequence"/>
</dbReference>
<evidence type="ECO:0000313" key="7">
    <source>
        <dbReference type="Proteomes" id="UP000777784"/>
    </source>
</evidence>
<feature type="DNA-binding region" description="H-T-H motif" evidence="4">
    <location>
        <begin position="41"/>
        <end position="60"/>
    </location>
</feature>
<sequence>MDKIPSQRRQARKKDERNWQRKKILDAGLDVFARNGYEGTSVREIAEISGFSVGHIYNLIGKKEELFDQLLLQEGCDFEGVLLSLTERLSQQPAIEILDQLIVEILSYFQERPALFQIYLNETGAVLAAIDTHFSKRVLRLRGRLQKQIVTLFKRAFEEGSVIEIDPEHMRIAFFQLLNGFLGAWALARYRYPVVNEAKTIRQIIWSGLRSK</sequence>
<dbReference type="GO" id="GO:0000976">
    <property type="term" value="F:transcription cis-regulatory region binding"/>
    <property type="evidence" value="ECO:0007669"/>
    <property type="project" value="TreeGrafter"/>
</dbReference>
<dbReference type="InterPro" id="IPR050109">
    <property type="entry name" value="HTH-type_TetR-like_transc_reg"/>
</dbReference>
<evidence type="ECO:0000256" key="3">
    <source>
        <dbReference type="ARBA" id="ARBA00023163"/>
    </source>
</evidence>
<dbReference type="AlphaFoldDB" id="A0A948RVK6"/>
<dbReference type="Gene3D" id="1.10.10.60">
    <property type="entry name" value="Homeodomain-like"/>
    <property type="match status" value="1"/>
</dbReference>
<dbReference type="Pfam" id="PF00440">
    <property type="entry name" value="TetR_N"/>
    <property type="match status" value="1"/>
</dbReference>
<reference evidence="6" key="1">
    <citation type="submission" date="2021-05" db="EMBL/GenBank/DDBJ databases">
        <title>Energy efficiency and biological interactions define the core microbiome of deep oligotrophic groundwater.</title>
        <authorList>
            <person name="Mehrshad M."/>
            <person name="Lopez-Fernandez M."/>
            <person name="Bell E."/>
            <person name="Bernier-Latmani R."/>
            <person name="Bertilsson S."/>
            <person name="Dopson M."/>
        </authorList>
    </citation>
    <scope>NUCLEOTIDE SEQUENCE</scope>
    <source>
        <strain evidence="6">Modern_marine.mb.64</strain>
    </source>
</reference>
<dbReference type="PANTHER" id="PTHR30055:SF234">
    <property type="entry name" value="HTH-TYPE TRANSCRIPTIONAL REGULATOR BETI"/>
    <property type="match status" value="1"/>
</dbReference>
<organism evidence="6 7">
    <name type="scientific">Eiseniibacteriota bacterium</name>
    <dbReference type="NCBI Taxonomy" id="2212470"/>
    <lineage>
        <taxon>Bacteria</taxon>
        <taxon>Candidatus Eiseniibacteriota</taxon>
    </lineage>
</organism>
<dbReference type="Gene3D" id="1.10.357.10">
    <property type="entry name" value="Tetracycline Repressor, domain 2"/>
    <property type="match status" value="1"/>
</dbReference>
<dbReference type="PROSITE" id="PS50977">
    <property type="entry name" value="HTH_TETR_2"/>
    <property type="match status" value="1"/>
</dbReference>
<evidence type="ECO:0000256" key="1">
    <source>
        <dbReference type="ARBA" id="ARBA00023015"/>
    </source>
</evidence>
<accession>A0A948RVK6</accession>